<dbReference type="InterPro" id="IPR058210">
    <property type="entry name" value="SACS/Nov_dom"/>
</dbReference>
<evidence type="ECO:0000313" key="2">
    <source>
        <dbReference type="EMBL" id="QSB43373.1"/>
    </source>
</evidence>
<evidence type="ECO:0000259" key="1">
    <source>
        <dbReference type="Pfam" id="PF25794"/>
    </source>
</evidence>
<dbReference type="Proteomes" id="UP000663637">
    <property type="component" value="Chromosome"/>
</dbReference>
<dbReference type="EMBL" id="CP061510">
    <property type="protein sequence ID" value="QSB43373.1"/>
    <property type="molecule type" value="Genomic_DNA"/>
</dbReference>
<name>A0ABX7K574_9SPHN</name>
<protein>
    <recommendedName>
        <fullName evidence="1">Sacsin/Nov domain-containing protein</fullName>
    </recommendedName>
</protein>
<dbReference type="PANTHER" id="PTHR46919">
    <property type="entry name" value="ZINC FINGER, C3HC4 TYPE (RING FINGER) FAMILY PROTEIN"/>
    <property type="match status" value="1"/>
</dbReference>
<organism evidence="2 3">
    <name type="scientific">Tsuneonella flava</name>
    <dbReference type="NCBI Taxonomy" id="2055955"/>
    <lineage>
        <taxon>Bacteria</taxon>
        <taxon>Pseudomonadati</taxon>
        <taxon>Pseudomonadota</taxon>
        <taxon>Alphaproteobacteria</taxon>
        <taxon>Sphingomonadales</taxon>
        <taxon>Erythrobacteraceae</taxon>
        <taxon>Tsuneonella</taxon>
    </lineage>
</organism>
<sequence>MDVRSSGLVHSAEADILRLQQILREGYPSGFTIFKELLQNAEDAGARRMVVVGHRGFADAVNPLLRTPGLIIANDGRVLARHMDAITRASGGSKADERSAVGRFGLGQKSVYHLCDAFIALGHVEDRDDLPQTLIMNPWGQVAEAYAAHREWATLTQAEGQLLLGKASELGLTQGMVLFLPLRTEELRPGQDLCLSDWNWEPDRAITDILEGSELAATLCCLRNLESIEIIPIDGGARKISMAPGARRLSGPGVESGPQTIGGKVDGAHLGLTFSGFQQWKLDGQAAKLLKEDGWDIAFDIQRKHIQPKANPHGAVIFCRSAAAEGQSRLRLRHAVYLPLGDPIFSEPLERGAEDIELLLHGYSFVSSDRRKLRDDDHIETRWNHALRSEVTLPLLLDTLADALPGLPGDAERHALIRALRRSSWWDEHRAEACQGMALANCWPGKKAESWQSCSGTSLRPVLRGEATTPARLKSAFPGIEEWCGENGVLLAFGAILTDVDPRWPDAQLADLLALAGPAAFQKAQVAETVAALLDAAEPGVEARAALAEICLRAIAEVDQSFARTEKLRGLVRYLPQDRILVLPTSVESRELVSALAAASSTIPIKSSWAEPGGAMARQLGLSETIELLAAAQPFLSARGTVSQEASALISHLLRNGPSLNALAGDDRGSKLEVIPARLMQDANDVRLSLGSIADLTRRGLLFDAAPNQELGVLAAAVATPRIYRLGLKDGGLENLASAKKTDCLLAVLRQAERFGDPGSCGKLAELLGTDASRDDLRKLVALDPALPANVALIELDELGGILDELVQVLLLDREDRLVASATTAELKKALRDRIGLRRIDVAELGDWLRDAQVEGSLPSMDESKAIALLKSGIDDGILKMLPLHQSKKADDLLPATDIFRGRASDVPAALMPLTHLVELWGDTSAAGVQNRLIARWGPEAAIRTALSASNPHRFTSEIASALGELEQLPDDLIDTLRQTAWISADGDAWEPTRVLDLPLEAEHALEGLIIEDGGYLFASALPGPLRGPKVQLHMERLRPDRSQSFLLAAQFAADHGATGLCLDIVEHLDDLAKLAGANAELNAEAWPLISAALRDGMVDATIAGMGEVLCAPSSIGIVAQMNTMAAQTGLGSSAEAARRLYRAAFDRNLPVLTHASRFLPPDMLVPTEAGRFERADSVALAAAGIDPSALLARDYAGKLDQPTDQSTQEILTAQSVDADWLVGIERAFSPLSQYDVHDGILLALAMLGRDRGIQSLAAKWEGQRSFHRICDDLDKLADEQREMNNANLDRLAEIRFAVALPDHGQVSVPSAAGTDCTVPLSGKEDALLLDCIQRGIERDAAGYRHVYDLVIGPVSPSDETEARQLLDQFVRKLAIALMLGFERHKTALSELLASYFASDQRTLSDTCAELQEVLHDRLAGIKTGPVMRTAVSDYHRDAPRDRDKARSALWAAAQSDEGAKELLDATRQKIDEMGYAPHRVLFELYQNAVDAQAQWHGNGRFRVEAISDSDQMITCLRVIHWGRPVNQPGSDPLKAEEEGHRRDLSNMLAINHSAKDGDAVTGRFGLGFKTVHMLADEVRLASGGIAIRILGGMIPADWKGGSRTIAPFHDRGRTATLIEIPVAPGRAEEAIEAWEAFREAAPFLAALGQDASIEVAGPEGEKVFRHEEHRLVDGVSWLAIDGTRRVLRFDLGNDFRLFLPFGRNGPHAFPSDVPQFWHLVPLVGERRRGAWLLEGRFPVDPGRTQLSGTADEKESRFARLGLSLGPRLIAFYDACSADWAGFAHATGLDPEGREDFWRKLVQLFAHDLASYGPEHSLHKSGQGIARLWAERPLVPLAFGGASCAADVKWRLSGAIADRDAQIAITELLALEEFANAVVTEETGRLLKSVGLPSGQRLDTVTLVEALSGGEGIDCALAGSLACLCGEAVSLAMTGEEEAEFRKVLRERNWLAEDGSWQSIRLLAFPQGNSDEQERAAFAPPSGRLASNYTGSAFDLAAFAREQSGHTPNVWEKWAESAGDSPVRQTAFIRYLVGADDRTVAQLASAAKWLPTVDELVNSPLLAGLQQDEKNRLLAKLGYSFGFLPIPIDPTSSWQPDAEQALSGIAQWWHDNHVGLREAYDRAVYPEDFSSGALADGDKPAWFTMLSLATFQTLGRIKPAQSRQFVARAIQDGWWQELATIDPCDEELRPFVERLRAWSDPDADESYLMWRRCLPDLCMIARHLESYQRLFMKLPAVVAQEGDVSLRGHLRPAFSHVAARMGIQAAPLARSLGIGANWLVRELGRKGIYSQAQSEQIMPYGWSAAERVRRLAHTLGMGQFERGIDEGRALYGAVERCIGDAAHFDGDGDLPLHIITLAKHRDDLVSILYDADVAEWPDNSWDDAEDDDA</sequence>
<dbReference type="SUPFAM" id="SSF55874">
    <property type="entry name" value="ATPase domain of HSP90 chaperone/DNA topoisomerase II/histidine kinase"/>
    <property type="match status" value="2"/>
</dbReference>
<accession>A0ABX7K574</accession>
<reference evidence="2 3" key="1">
    <citation type="submission" date="2020-09" db="EMBL/GenBank/DDBJ databases">
        <title>Complete genome sequence of altererythrobacter flavus SS-21NJ, isolated from Dongying oil sludge in Shandong province.</title>
        <authorList>
            <person name="Sun S."/>
            <person name="Zhang Z."/>
        </authorList>
    </citation>
    <scope>NUCLEOTIDE SEQUENCE [LARGE SCALE GENOMIC DNA]</scope>
    <source>
        <strain evidence="2 3">SS-21NJ</strain>
    </source>
</reference>
<proteinExistence type="predicted"/>
<evidence type="ECO:0000313" key="3">
    <source>
        <dbReference type="Proteomes" id="UP000663637"/>
    </source>
</evidence>
<dbReference type="PANTHER" id="PTHR46919:SF2">
    <property type="entry name" value="SACSIN"/>
    <property type="match status" value="1"/>
</dbReference>
<dbReference type="InterPro" id="IPR036890">
    <property type="entry name" value="HATPase_C_sf"/>
</dbReference>
<dbReference type="Gene3D" id="3.30.565.10">
    <property type="entry name" value="Histidine kinase-like ATPase, C-terminal domain"/>
    <property type="match status" value="1"/>
</dbReference>
<dbReference type="Pfam" id="PF25794">
    <property type="entry name" value="SACS"/>
    <property type="match status" value="1"/>
</dbReference>
<dbReference type="RefSeq" id="WP_205440779.1">
    <property type="nucleotide sequence ID" value="NZ_CP061510.1"/>
</dbReference>
<gene>
    <name evidence="2" type="ORF">IDJ81_08115</name>
</gene>
<keyword evidence="3" id="KW-1185">Reference proteome</keyword>
<dbReference type="NCBIfam" id="NF047352">
    <property type="entry name" value="P_loop_sacsin"/>
    <property type="match status" value="1"/>
</dbReference>
<feature type="domain" description="Sacsin/Nov" evidence="1">
    <location>
        <begin position="17"/>
        <end position="121"/>
    </location>
</feature>